<dbReference type="InterPro" id="IPR026891">
    <property type="entry name" value="Fn3-like"/>
</dbReference>
<evidence type="ECO:0000256" key="6">
    <source>
        <dbReference type="ARBA" id="ARBA00023295"/>
    </source>
</evidence>
<dbReference type="InterPro" id="IPR019800">
    <property type="entry name" value="Glyco_hydro_3_AS"/>
</dbReference>
<evidence type="ECO:0000256" key="3">
    <source>
        <dbReference type="ARBA" id="ARBA00012744"/>
    </source>
</evidence>
<dbReference type="Pfam" id="PF14310">
    <property type="entry name" value="Fn3-like"/>
    <property type="match status" value="1"/>
</dbReference>
<comment type="caution">
    <text evidence="9">The sequence shown here is derived from an EMBL/GenBank/DDBJ whole genome shotgun (WGS) entry which is preliminary data.</text>
</comment>
<dbReference type="InterPro" id="IPR013783">
    <property type="entry name" value="Ig-like_fold"/>
</dbReference>
<dbReference type="Pfam" id="PF00933">
    <property type="entry name" value="Glyco_hydro_3"/>
    <property type="match status" value="1"/>
</dbReference>
<comment type="catalytic activity">
    <reaction evidence="1">
        <text>Hydrolysis of terminal, non-reducing beta-D-glucosyl residues with release of beta-D-glucose.</text>
        <dbReference type="EC" id="3.2.1.21"/>
    </reaction>
</comment>
<evidence type="ECO:0000256" key="2">
    <source>
        <dbReference type="ARBA" id="ARBA00005336"/>
    </source>
</evidence>
<dbReference type="InterPro" id="IPR017853">
    <property type="entry name" value="GH"/>
</dbReference>
<evidence type="ECO:0000256" key="4">
    <source>
        <dbReference type="ARBA" id="ARBA00022801"/>
    </source>
</evidence>
<keyword evidence="6 7" id="KW-0326">Glycosidase</keyword>
<dbReference type="Gene3D" id="3.20.20.300">
    <property type="entry name" value="Glycoside hydrolase, family 3, N-terminal domain"/>
    <property type="match status" value="2"/>
</dbReference>
<accession>A0ABR2JQ00</accession>
<dbReference type="PANTHER" id="PTHR42715:SF10">
    <property type="entry name" value="BETA-GLUCOSIDASE"/>
    <property type="match status" value="1"/>
</dbReference>
<dbReference type="Pfam" id="PF01915">
    <property type="entry name" value="Glyco_hydro_3_C"/>
    <property type="match status" value="1"/>
</dbReference>
<dbReference type="Proteomes" id="UP001470230">
    <property type="component" value="Unassembled WGS sequence"/>
</dbReference>
<comment type="similarity">
    <text evidence="2 7">Belongs to the glycosyl hydrolase 3 family.</text>
</comment>
<name>A0ABR2JQ00_9EUKA</name>
<dbReference type="PANTHER" id="PTHR42715">
    <property type="entry name" value="BETA-GLUCOSIDASE"/>
    <property type="match status" value="1"/>
</dbReference>
<organism evidence="9 10">
    <name type="scientific">Tritrichomonas musculus</name>
    <dbReference type="NCBI Taxonomy" id="1915356"/>
    <lineage>
        <taxon>Eukaryota</taxon>
        <taxon>Metamonada</taxon>
        <taxon>Parabasalia</taxon>
        <taxon>Tritrichomonadida</taxon>
        <taxon>Tritrichomonadidae</taxon>
        <taxon>Tritrichomonas</taxon>
    </lineage>
</organism>
<dbReference type="InterPro" id="IPR036962">
    <property type="entry name" value="Glyco_hydro_3_N_sf"/>
</dbReference>
<protein>
    <recommendedName>
        <fullName evidence="3">beta-glucosidase</fullName>
        <ecNumber evidence="3">3.2.1.21</ecNumber>
    </recommendedName>
</protein>
<dbReference type="SMART" id="SM01217">
    <property type="entry name" value="Fn3_like"/>
    <property type="match status" value="1"/>
</dbReference>
<dbReference type="Gene3D" id="3.40.50.1700">
    <property type="entry name" value="Glycoside hydrolase family 3 C-terminal domain"/>
    <property type="match status" value="2"/>
</dbReference>
<evidence type="ECO:0000259" key="8">
    <source>
        <dbReference type="SMART" id="SM01217"/>
    </source>
</evidence>
<feature type="domain" description="Fibronectin type III-like" evidence="8">
    <location>
        <begin position="583"/>
        <end position="653"/>
    </location>
</feature>
<dbReference type="InterPro" id="IPR050288">
    <property type="entry name" value="Cellulose_deg_GH3"/>
</dbReference>
<evidence type="ECO:0000313" key="9">
    <source>
        <dbReference type="EMBL" id="KAK8880476.1"/>
    </source>
</evidence>
<keyword evidence="10" id="KW-1185">Reference proteome</keyword>
<dbReference type="EMBL" id="JAPFFF010000010">
    <property type="protein sequence ID" value="KAK8880476.1"/>
    <property type="molecule type" value="Genomic_DNA"/>
</dbReference>
<evidence type="ECO:0000256" key="5">
    <source>
        <dbReference type="ARBA" id="ARBA00023277"/>
    </source>
</evidence>
<dbReference type="PRINTS" id="PR00133">
    <property type="entry name" value="GLHYDRLASE3"/>
</dbReference>
<keyword evidence="4 7" id="KW-0378">Hydrolase</keyword>
<dbReference type="InterPro" id="IPR001764">
    <property type="entry name" value="Glyco_hydro_3_N"/>
</dbReference>
<evidence type="ECO:0000313" key="10">
    <source>
        <dbReference type="Proteomes" id="UP001470230"/>
    </source>
</evidence>
<evidence type="ECO:0000256" key="7">
    <source>
        <dbReference type="RuleBase" id="RU361161"/>
    </source>
</evidence>
<sequence length="753" mass="84807">MSHDVKALICQMSVEEKANFCSGVDNWHLFSLPRLNIPEIMVCDGPHGLRKQDETCDQSEINSSVKAICFPTASATACCFNTKLLEEMGQTLGDEALHEKVGIVLGPGCNIKRSPLCGRNFEYYSEDPLVSTKAAASFVKGIQSKNVGACMKHFACNNQEDRRGSISADVDERTLREIYLASFEGAITESHPWSIMCSYNRINGVYSADNEWLLTKVLRDEWKFDGIVMSDWGATNDRVKGCKAGLELQMPGPCNWFNQQIAKSVKEGILDEKILNRCAERVVDVIFRAVDGQAQGNFDYEEHHKIAQKVGEECVVLLKNENHILPLNKTQKVAFIGPYAKNPRFQGGGSSHINTYKVTNAFESASKNEANVIFAQGCDDETDDVNQKLLNEAIEIAKSVDAVVLFIGLPDSFESEGYDRKHIHLPKCQNKLVNEVSNVNKNIVVVLHNGSPVDMPWIKEVKGVIEAYLCGEAVGEVIFNILYGIVNPSGHLAETFPLKLEDNPSFLDFGGHHDHVHYREGIFVGYRYYDHKQMDVLFPFGHGLTYTEFAFNNLKIDKDKIKDNEAIYAHVDIKNVGSVEGKCVVQLYVSDKTNYEYRPIKELCAFDKINLKPGETKTVDFKLSKRSFAFWNTEIHDWYVPTGEYEIMIGESSRDIRITGKIQVQSTTTINKTITINTVYGEVYNNPITRPLIENFLNKHPEPKKIMESNDPEHELVRVMIRSFPLRLLISFFAIDPDEVIKIAEDANKLLAS</sequence>
<dbReference type="EC" id="3.2.1.21" evidence="3"/>
<reference evidence="9 10" key="1">
    <citation type="submission" date="2024-04" db="EMBL/GenBank/DDBJ databases">
        <title>Tritrichomonas musculus Genome.</title>
        <authorList>
            <person name="Alves-Ferreira E."/>
            <person name="Grigg M."/>
            <person name="Lorenzi H."/>
            <person name="Galac M."/>
        </authorList>
    </citation>
    <scope>NUCLEOTIDE SEQUENCE [LARGE SCALE GENOMIC DNA]</scope>
    <source>
        <strain evidence="9 10">EAF2021</strain>
    </source>
</reference>
<proteinExistence type="inferred from homology"/>
<evidence type="ECO:0000256" key="1">
    <source>
        <dbReference type="ARBA" id="ARBA00000448"/>
    </source>
</evidence>
<dbReference type="InterPro" id="IPR002772">
    <property type="entry name" value="Glyco_hydro_3_C"/>
</dbReference>
<keyword evidence="5" id="KW-0119">Carbohydrate metabolism</keyword>
<gene>
    <name evidence="9" type="ORF">M9Y10_003151</name>
</gene>
<dbReference type="PROSITE" id="PS00775">
    <property type="entry name" value="GLYCOSYL_HYDROL_F3"/>
    <property type="match status" value="1"/>
</dbReference>
<dbReference type="SUPFAM" id="SSF51445">
    <property type="entry name" value="(Trans)glycosidases"/>
    <property type="match status" value="1"/>
</dbReference>
<dbReference type="Gene3D" id="2.60.40.10">
    <property type="entry name" value="Immunoglobulins"/>
    <property type="match status" value="1"/>
</dbReference>
<dbReference type="SUPFAM" id="SSF52279">
    <property type="entry name" value="Beta-D-glucan exohydrolase, C-terminal domain"/>
    <property type="match status" value="1"/>
</dbReference>
<dbReference type="InterPro" id="IPR036881">
    <property type="entry name" value="Glyco_hydro_3_C_sf"/>
</dbReference>